<evidence type="ECO:0000313" key="9">
    <source>
        <dbReference type="EMBL" id="KAF7185288.1"/>
    </source>
</evidence>
<comment type="subcellular location">
    <subcellularLocation>
        <location evidence="1">Membrane</location>
        <topology evidence="1">Multi-pass membrane protein</topology>
    </subcellularLocation>
</comment>
<evidence type="ECO:0000256" key="2">
    <source>
        <dbReference type="ARBA" id="ARBA00022448"/>
    </source>
</evidence>
<dbReference type="PIRSF" id="PIRSF006060">
    <property type="entry name" value="AA_transporter"/>
    <property type="match status" value="1"/>
</dbReference>
<evidence type="ECO:0000259" key="8">
    <source>
        <dbReference type="Pfam" id="PF00324"/>
    </source>
</evidence>
<dbReference type="EMBL" id="JABCIY010000342">
    <property type="protein sequence ID" value="KAF7185288.1"/>
    <property type="molecule type" value="Genomic_DNA"/>
</dbReference>
<feature type="transmembrane region" description="Helical" evidence="7">
    <location>
        <begin position="502"/>
        <end position="521"/>
    </location>
</feature>
<evidence type="ECO:0000256" key="1">
    <source>
        <dbReference type="ARBA" id="ARBA00004141"/>
    </source>
</evidence>
<dbReference type="FunFam" id="1.20.1740.10:FF:000006">
    <property type="entry name" value="General amino acid permease"/>
    <property type="match status" value="1"/>
</dbReference>
<keyword evidence="10" id="KW-1185">Reference proteome</keyword>
<evidence type="ECO:0000313" key="10">
    <source>
        <dbReference type="Proteomes" id="UP000660729"/>
    </source>
</evidence>
<comment type="caution">
    <text evidence="9">The sequence shown here is derived from an EMBL/GenBank/DDBJ whole genome shotgun (WGS) entry which is preliminary data.</text>
</comment>
<dbReference type="Proteomes" id="UP000660729">
    <property type="component" value="Unassembled WGS sequence"/>
</dbReference>
<dbReference type="Pfam" id="PF00324">
    <property type="entry name" value="AA_permease"/>
    <property type="match status" value="1"/>
</dbReference>
<feature type="transmembrane region" description="Helical" evidence="7">
    <location>
        <begin position="47"/>
        <end position="67"/>
    </location>
</feature>
<dbReference type="PANTHER" id="PTHR43341">
    <property type="entry name" value="AMINO ACID PERMEASE"/>
    <property type="match status" value="1"/>
</dbReference>
<dbReference type="InterPro" id="IPR050524">
    <property type="entry name" value="APC_YAT"/>
</dbReference>
<feature type="transmembrane region" description="Helical" evidence="7">
    <location>
        <begin position="125"/>
        <end position="147"/>
    </location>
</feature>
<evidence type="ECO:0000256" key="6">
    <source>
        <dbReference type="ARBA" id="ARBA00023136"/>
    </source>
</evidence>
<keyword evidence="2" id="KW-0813">Transport</keyword>
<evidence type="ECO:0000256" key="4">
    <source>
        <dbReference type="ARBA" id="ARBA00022970"/>
    </source>
</evidence>
<proteinExistence type="predicted"/>
<evidence type="ECO:0000256" key="5">
    <source>
        <dbReference type="ARBA" id="ARBA00022989"/>
    </source>
</evidence>
<dbReference type="InterPro" id="IPR004841">
    <property type="entry name" value="AA-permease/SLC12A_dom"/>
</dbReference>
<evidence type="ECO:0000256" key="3">
    <source>
        <dbReference type="ARBA" id="ARBA00022692"/>
    </source>
</evidence>
<sequence>MEHENDVKKANVDDGHELTNIVTCQEGEVTAAADNLHRRMTNRQLQILAIGGAIGTALFVSIGNALATGGPGSLFIAFSLWSFVVAAVNNSIMEMNILQPVAGGFIRLAGHWFDDALGFMVGWNFFFFEVFAIPFEITAISIVLGFWTDAIPVAAVCAICLILYALINVAAVRVFGEAEFWLSGGKIFLIVILFMFTFITMVGGNPQHDAYGFRYWNHPGAFADDPLKASTGSLGRFEGFLACLWSAAFTIVGPEYISMAAAETKRPRTYVKAAFKAVYWRFAAFFALGALCVGIVVPWNDPSLQAFLAGSGPAAFNANSTNVFERKGGGTAAASPYVIAMENLGISVLPHVVNALLLTSIFSAGNTYVYCGTRSLHGMALEGRAPRFLGKTTKHGVPVYAFLVVISFGLLSFLQVSNSSAKVITWLISIITGCCMINYFVMSITFINYHKACKAQGLDRKTLPYCGWLQPGCAYLAAIMTFLVALFFGYGSFQPWSASSFFQNYTMQIVMPLLYGGWKIIKRTKYVKPEEVDLVWQRPAIDAYEDSFMNPPTGFWFEVAQLFGYKRHVTDLE</sequence>
<dbReference type="GO" id="GO:0015171">
    <property type="term" value="F:amino acid transmembrane transporter activity"/>
    <property type="evidence" value="ECO:0007669"/>
    <property type="project" value="TreeGrafter"/>
</dbReference>
<feature type="transmembrane region" description="Helical" evidence="7">
    <location>
        <begin position="468"/>
        <end position="490"/>
    </location>
</feature>
<name>A0A8H6R651_9PEZI</name>
<evidence type="ECO:0000256" key="7">
    <source>
        <dbReference type="SAM" id="Phobius"/>
    </source>
</evidence>
<dbReference type="GO" id="GO:0016020">
    <property type="term" value="C:membrane"/>
    <property type="evidence" value="ECO:0007669"/>
    <property type="project" value="UniProtKB-SubCell"/>
</dbReference>
<dbReference type="OrthoDB" id="10062876at2759"/>
<reference evidence="9" key="1">
    <citation type="submission" date="2020-04" db="EMBL/GenBank/DDBJ databases">
        <title>Draft genome resource of the tomato pathogen Pseudocercospora fuligena.</title>
        <authorList>
            <person name="Zaccaron A."/>
        </authorList>
    </citation>
    <scope>NUCLEOTIDE SEQUENCE</scope>
    <source>
        <strain evidence="9">PF001</strain>
    </source>
</reference>
<organism evidence="9 10">
    <name type="scientific">Pseudocercospora fuligena</name>
    <dbReference type="NCBI Taxonomy" id="685502"/>
    <lineage>
        <taxon>Eukaryota</taxon>
        <taxon>Fungi</taxon>
        <taxon>Dikarya</taxon>
        <taxon>Ascomycota</taxon>
        <taxon>Pezizomycotina</taxon>
        <taxon>Dothideomycetes</taxon>
        <taxon>Dothideomycetidae</taxon>
        <taxon>Mycosphaerellales</taxon>
        <taxon>Mycosphaerellaceae</taxon>
        <taxon>Pseudocercospora</taxon>
    </lineage>
</organism>
<feature type="domain" description="Amino acid permease/ SLC12A" evidence="8">
    <location>
        <begin position="45"/>
        <end position="525"/>
    </location>
</feature>
<feature type="transmembrane region" description="Helical" evidence="7">
    <location>
        <begin position="397"/>
        <end position="417"/>
    </location>
</feature>
<feature type="transmembrane region" description="Helical" evidence="7">
    <location>
        <begin position="153"/>
        <end position="175"/>
    </location>
</feature>
<protein>
    <submittedName>
        <fullName evidence="9">General amino acid permease AGP2</fullName>
    </submittedName>
</protein>
<dbReference type="Gene3D" id="1.20.1740.10">
    <property type="entry name" value="Amino acid/polyamine transporter I"/>
    <property type="match status" value="1"/>
</dbReference>
<gene>
    <name evidence="9" type="ORF">HII31_13563</name>
</gene>
<accession>A0A8H6R651</accession>
<dbReference type="PANTHER" id="PTHR43341:SF6">
    <property type="entry name" value="AMINO ACID TRANSPORTER (EUROFUNG)"/>
    <property type="match status" value="1"/>
</dbReference>
<feature type="transmembrane region" description="Helical" evidence="7">
    <location>
        <begin position="351"/>
        <end position="371"/>
    </location>
</feature>
<keyword evidence="5 7" id="KW-1133">Transmembrane helix</keyword>
<feature type="transmembrane region" description="Helical" evidence="7">
    <location>
        <begin position="239"/>
        <end position="257"/>
    </location>
</feature>
<keyword evidence="4" id="KW-0029">Amino-acid transport</keyword>
<feature type="transmembrane region" description="Helical" evidence="7">
    <location>
        <begin position="423"/>
        <end position="447"/>
    </location>
</feature>
<keyword evidence="3 7" id="KW-0812">Transmembrane</keyword>
<dbReference type="AlphaFoldDB" id="A0A8H6R651"/>
<feature type="transmembrane region" description="Helical" evidence="7">
    <location>
        <begin position="73"/>
        <end position="92"/>
    </location>
</feature>
<keyword evidence="6 7" id="KW-0472">Membrane</keyword>
<feature type="transmembrane region" description="Helical" evidence="7">
    <location>
        <begin position="187"/>
        <end position="204"/>
    </location>
</feature>
<feature type="transmembrane region" description="Helical" evidence="7">
    <location>
        <begin position="278"/>
        <end position="299"/>
    </location>
</feature>